<reference evidence="2" key="1">
    <citation type="submission" date="2016-08" db="EMBL/GenBank/DDBJ databases">
        <authorList>
            <person name="Varghese N."/>
            <person name="Submissions Spin"/>
        </authorList>
    </citation>
    <scope>NUCLEOTIDE SEQUENCE [LARGE SCALE GENOMIC DNA]</scope>
    <source>
        <strain evidence="2">R-53248</strain>
    </source>
</reference>
<keyword evidence="2" id="KW-1185">Reference proteome</keyword>
<sequence>MQYNFFYQIWQHYVLNVSKYLSGIIYTTHLFNKHTQNCRKYFLINVNKWLCFELKPRLQLYKCSKSYLFILTMPLLLSYPLNTQALSATTTNIIQGSAPYLTFDGGKTKATTTEELLSITLSDGTTITPATNTSTATDPIALPNEGETLANVGMFIPTSTDSIELKELINGSYNFWSDDDGDGQGENGLTATGSLSISFTDRHNQRVSRNHVLDICGAPYKVVLSNTNGMLMTQYGVPNSSTFGAGSVSYFITPILTPKVCYIKAGDLRLDVNQFAGPEGMWNPSKGFTSSGEFPTTGSNGLFFDLYIEGSGPLTWPTVNNAGITVNMKSNATGSSVRITLTGPTANGNRNSISKPNLPQTFELVGYDRSGKSVIKYGFVLQKWFINRGDRFFLLSSHENWCKKLGYRLIQVKDVTNANCTGLHSSCQSAKPSSVGNHYHRRIGGGLLSEWGYAMEYMDLVGLPSDNAYWTSDVVAGSQLVVTAVGGQVKTRKTNETAYGMCVYP</sequence>
<organism evidence="1 2">
    <name type="scientific">Gilliamella bombicola</name>
    <dbReference type="NCBI Taxonomy" id="1798182"/>
    <lineage>
        <taxon>Bacteria</taxon>
        <taxon>Pseudomonadati</taxon>
        <taxon>Pseudomonadota</taxon>
        <taxon>Gammaproteobacteria</taxon>
        <taxon>Orbales</taxon>
        <taxon>Orbaceae</taxon>
        <taxon>Gilliamella</taxon>
    </lineage>
</organism>
<gene>
    <name evidence="1" type="ORF">GA0061081_10376</name>
</gene>
<dbReference type="Proteomes" id="UP000199670">
    <property type="component" value="Unassembled WGS sequence"/>
</dbReference>
<proteinExistence type="predicted"/>
<dbReference type="AlphaFoldDB" id="A0A1C4AQ98"/>
<protein>
    <submittedName>
        <fullName evidence="1">Uncharacterized protein</fullName>
    </submittedName>
</protein>
<name>A0A1C4AQ98_9GAMM</name>
<dbReference type="EMBL" id="FMAQ01000003">
    <property type="protein sequence ID" value="SCB96638.1"/>
    <property type="molecule type" value="Genomic_DNA"/>
</dbReference>
<evidence type="ECO:0000313" key="2">
    <source>
        <dbReference type="Proteomes" id="UP000199670"/>
    </source>
</evidence>
<accession>A0A1C4AQ98</accession>
<evidence type="ECO:0000313" key="1">
    <source>
        <dbReference type="EMBL" id="SCB96638.1"/>
    </source>
</evidence>